<evidence type="ECO:0000256" key="1">
    <source>
        <dbReference type="ARBA" id="ARBA00004651"/>
    </source>
</evidence>
<feature type="transmembrane region" description="Helical" evidence="6">
    <location>
        <begin position="181"/>
        <end position="202"/>
    </location>
</feature>
<dbReference type="InterPro" id="IPR050833">
    <property type="entry name" value="Poly_Biosynth_Transport"/>
</dbReference>
<keyword evidence="5 6" id="KW-0472">Membrane</keyword>
<feature type="transmembrane region" description="Helical" evidence="6">
    <location>
        <begin position="156"/>
        <end position="175"/>
    </location>
</feature>
<gene>
    <name evidence="7" type="ORF">A2Z00_02500</name>
</gene>
<keyword evidence="4 6" id="KW-1133">Transmembrane helix</keyword>
<dbReference type="Proteomes" id="UP000177268">
    <property type="component" value="Unassembled WGS sequence"/>
</dbReference>
<feature type="transmembrane region" description="Helical" evidence="6">
    <location>
        <begin position="367"/>
        <end position="387"/>
    </location>
</feature>
<name>A0A1F5ZGR2_9BACT</name>
<feature type="transmembrane region" description="Helical" evidence="6">
    <location>
        <begin position="393"/>
        <end position="413"/>
    </location>
</feature>
<sequence length="419" mass="44792">MLMKKLFSRIASNSLARDSAIVFAGSMAANIGSYIYHLLMGRLLGPAGYGELSSLFSLLYIFTVPLVVGQTVLVKFISGFKAHGEVGQAKSLFLSVTKLCIVICIIGLPLVLLCSPLVTSFLHLSSTALLTLIYLLFAFSLLTVATASMIQGYQKFFWFSIFSAGAIIIKVILSIPFVQWGVLGVLVAATIASVIMYLLYFLPLRFVLTSKSKPTNLTKREAVTFAVPTLLTLLGTTSIYSTDIILVRHYFAANEAGFYAALAILGKIIFYASSSVALVLFPVLSEQTAKGAASKKLITSAIGAVAIVSLGLALLYFLFPDMIVSLLFGNAYRGAGVLLGLFGSFIALYSVGYIISTICLALGKTGIWIVPASCALIQIVAITIFHGSISTVIVLNIAVSVLLVVGTLGYYLARAYEKI</sequence>
<feature type="transmembrane region" description="Helical" evidence="6">
    <location>
        <begin position="20"/>
        <end position="39"/>
    </location>
</feature>
<protein>
    <recommendedName>
        <fullName evidence="9">Polysaccharide biosynthesis protein C-terminal domain-containing protein</fullName>
    </recommendedName>
</protein>
<evidence type="ECO:0000256" key="5">
    <source>
        <dbReference type="ARBA" id="ARBA00023136"/>
    </source>
</evidence>
<evidence type="ECO:0000256" key="6">
    <source>
        <dbReference type="SAM" id="Phobius"/>
    </source>
</evidence>
<evidence type="ECO:0008006" key="9">
    <source>
        <dbReference type="Google" id="ProtNLM"/>
    </source>
</evidence>
<comment type="subcellular location">
    <subcellularLocation>
        <location evidence="1">Cell membrane</location>
        <topology evidence="1">Multi-pass membrane protein</topology>
    </subcellularLocation>
</comment>
<evidence type="ECO:0000256" key="4">
    <source>
        <dbReference type="ARBA" id="ARBA00022989"/>
    </source>
</evidence>
<proteinExistence type="predicted"/>
<feature type="transmembrane region" description="Helical" evidence="6">
    <location>
        <begin position="92"/>
        <end position="118"/>
    </location>
</feature>
<evidence type="ECO:0000256" key="2">
    <source>
        <dbReference type="ARBA" id="ARBA00022475"/>
    </source>
</evidence>
<dbReference type="PANTHER" id="PTHR30250">
    <property type="entry name" value="PST FAMILY PREDICTED COLANIC ACID TRANSPORTER"/>
    <property type="match status" value="1"/>
</dbReference>
<feature type="transmembrane region" description="Helical" evidence="6">
    <location>
        <begin position="59"/>
        <end position="80"/>
    </location>
</feature>
<dbReference type="EMBL" id="MFIZ01000033">
    <property type="protein sequence ID" value="OGG11322.1"/>
    <property type="molecule type" value="Genomic_DNA"/>
</dbReference>
<accession>A0A1F5ZGR2</accession>
<evidence type="ECO:0000256" key="3">
    <source>
        <dbReference type="ARBA" id="ARBA00022692"/>
    </source>
</evidence>
<feature type="transmembrane region" description="Helical" evidence="6">
    <location>
        <begin position="124"/>
        <end position="144"/>
    </location>
</feature>
<evidence type="ECO:0000313" key="8">
    <source>
        <dbReference type="Proteomes" id="UP000177268"/>
    </source>
</evidence>
<keyword evidence="2" id="KW-1003">Cell membrane</keyword>
<dbReference type="AlphaFoldDB" id="A0A1F5ZGR2"/>
<evidence type="ECO:0000313" key="7">
    <source>
        <dbReference type="EMBL" id="OGG11322.1"/>
    </source>
</evidence>
<keyword evidence="3 6" id="KW-0812">Transmembrane</keyword>
<dbReference type="STRING" id="1798370.A2Z00_02500"/>
<feature type="transmembrane region" description="Helical" evidence="6">
    <location>
        <begin position="331"/>
        <end position="355"/>
    </location>
</feature>
<dbReference type="GO" id="GO:0005886">
    <property type="term" value="C:plasma membrane"/>
    <property type="evidence" value="ECO:0007669"/>
    <property type="project" value="UniProtKB-SubCell"/>
</dbReference>
<feature type="transmembrane region" description="Helical" evidence="6">
    <location>
        <begin position="297"/>
        <end position="319"/>
    </location>
</feature>
<feature type="transmembrane region" description="Helical" evidence="6">
    <location>
        <begin position="223"/>
        <end position="246"/>
    </location>
</feature>
<dbReference type="Pfam" id="PF13440">
    <property type="entry name" value="Polysacc_synt_3"/>
    <property type="match status" value="1"/>
</dbReference>
<dbReference type="PANTHER" id="PTHR30250:SF28">
    <property type="entry name" value="POLYSACCHARIDE BIOSYNTHESIS PROTEIN"/>
    <property type="match status" value="1"/>
</dbReference>
<organism evidence="7 8">
    <name type="scientific">Candidatus Gottesmanbacteria bacterium RBG_13_45_10</name>
    <dbReference type="NCBI Taxonomy" id="1798370"/>
    <lineage>
        <taxon>Bacteria</taxon>
        <taxon>Candidatus Gottesmaniibacteriota</taxon>
    </lineage>
</organism>
<comment type="caution">
    <text evidence="7">The sequence shown here is derived from an EMBL/GenBank/DDBJ whole genome shotgun (WGS) entry which is preliminary data.</text>
</comment>
<feature type="transmembrane region" description="Helical" evidence="6">
    <location>
        <begin position="258"/>
        <end position="285"/>
    </location>
</feature>
<reference evidence="7 8" key="1">
    <citation type="journal article" date="2016" name="Nat. Commun.">
        <title>Thousands of microbial genomes shed light on interconnected biogeochemical processes in an aquifer system.</title>
        <authorList>
            <person name="Anantharaman K."/>
            <person name="Brown C.T."/>
            <person name="Hug L.A."/>
            <person name="Sharon I."/>
            <person name="Castelle C.J."/>
            <person name="Probst A.J."/>
            <person name="Thomas B.C."/>
            <person name="Singh A."/>
            <person name="Wilkins M.J."/>
            <person name="Karaoz U."/>
            <person name="Brodie E.L."/>
            <person name="Williams K.H."/>
            <person name="Hubbard S.S."/>
            <person name="Banfield J.F."/>
        </authorList>
    </citation>
    <scope>NUCLEOTIDE SEQUENCE [LARGE SCALE GENOMIC DNA]</scope>
</reference>